<keyword evidence="4 8" id="KW-0574">Periplasm</keyword>
<feature type="domain" description="Peptidase M48" evidence="10">
    <location>
        <begin position="72"/>
        <end position="264"/>
    </location>
</feature>
<dbReference type="Gene3D" id="1.25.40.10">
    <property type="entry name" value="Tetratricopeptide repeat domain"/>
    <property type="match status" value="1"/>
</dbReference>
<dbReference type="InterPro" id="IPR030873">
    <property type="entry name" value="Protease_BepA"/>
</dbReference>
<keyword evidence="5 8" id="KW-0378">Hydrolase</keyword>
<gene>
    <name evidence="11" type="ORF">ACFYG5_03635</name>
</gene>
<protein>
    <recommendedName>
        <fullName evidence="8">Putative beta-barrel assembly-enhancing protease</fullName>
        <ecNumber evidence="8">3.4.-.-</ecNumber>
    </recommendedName>
</protein>
<keyword evidence="7 8" id="KW-0482">Metalloprotease</keyword>
<feature type="binding site" evidence="8">
    <location>
        <position position="136"/>
    </location>
    <ligand>
        <name>Zn(2+)</name>
        <dbReference type="ChEBI" id="CHEBI:29105"/>
        <note>catalytic</note>
    </ligand>
</feature>
<dbReference type="PANTHER" id="PTHR22726">
    <property type="entry name" value="METALLOENDOPEPTIDASE OMA1"/>
    <property type="match status" value="1"/>
</dbReference>
<dbReference type="PANTHER" id="PTHR22726:SF1">
    <property type="entry name" value="METALLOENDOPEPTIDASE OMA1, MITOCHONDRIAL"/>
    <property type="match status" value="1"/>
</dbReference>
<dbReference type="GO" id="GO:0008270">
    <property type="term" value="F:zinc ion binding"/>
    <property type="evidence" value="ECO:0007669"/>
    <property type="project" value="UniProtKB-UniRule"/>
</dbReference>
<reference evidence="11" key="1">
    <citation type="submission" date="2024-10" db="EMBL/GenBank/DDBJ databases">
        <authorList>
            <person name="Lesea H.P."/>
            <person name="Kuehl J.V."/>
            <person name="Chandonia J.-M."/>
        </authorList>
    </citation>
    <scope>NUCLEOTIDE SEQUENCE</scope>
    <source>
        <strain evidence="11">FW102-FHT14D07</strain>
    </source>
</reference>
<dbReference type="RefSeq" id="WP_395119572.1">
    <property type="nucleotide sequence ID" value="NZ_CP170721.1"/>
</dbReference>
<evidence type="ECO:0000256" key="1">
    <source>
        <dbReference type="ARBA" id="ARBA00022670"/>
    </source>
</evidence>
<feature type="binding site" evidence="8">
    <location>
        <position position="203"/>
    </location>
    <ligand>
        <name>Zn(2+)</name>
        <dbReference type="ChEBI" id="CHEBI:29105"/>
        <note>catalytic</note>
    </ligand>
</feature>
<keyword evidence="2 8" id="KW-0479">Metal-binding</keyword>
<evidence type="ECO:0000256" key="4">
    <source>
        <dbReference type="ARBA" id="ARBA00022764"/>
    </source>
</evidence>
<organism evidence="11">
    <name type="scientific">Rhodanobacter sp. FW102-FHT14D07</name>
    <dbReference type="NCBI Taxonomy" id="3351462"/>
    <lineage>
        <taxon>Bacteria</taxon>
        <taxon>Pseudomonadati</taxon>
        <taxon>Pseudomonadota</taxon>
        <taxon>Gammaproteobacteria</taxon>
        <taxon>Lysobacterales</taxon>
        <taxon>Rhodanobacteraceae</taxon>
        <taxon>Rhodanobacter</taxon>
    </lineage>
</organism>
<comment type="subcellular location">
    <subcellularLocation>
        <location evidence="8">Periplasm</location>
    </subcellularLocation>
</comment>
<dbReference type="Pfam" id="PF14559">
    <property type="entry name" value="TPR_19"/>
    <property type="match status" value="1"/>
</dbReference>
<dbReference type="HAMAP" id="MF_00997">
    <property type="entry name" value="Protease_BepA"/>
    <property type="match status" value="1"/>
</dbReference>
<dbReference type="InterPro" id="IPR011990">
    <property type="entry name" value="TPR-like_helical_dom_sf"/>
</dbReference>
<dbReference type="EC" id="3.4.-.-" evidence="8"/>
<dbReference type="Pfam" id="PF01435">
    <property type="entry name" value="Peptidase_M48"/>
    <property type="match status" value="1"/>
</dbReference>
<feature type="active site" evidence="8">
    <location>
        <position position="137"/>
    </location>
</feature>
<evidence type="ECO:0000256" key="7">
    <source>
        <dbReference type="ARBA" id="ARBA00023049"/>
    </source>
</evidence>
<feature type="chain" id="PRO_5044353626" description="Putative beta-barrel assembly-enhancing protease" evidence="8">
    <location>
        <begin position="28"/>
        <end position="563"/>
    </location>
</feature>
<evidence type="ECO:0000256" key="6">
    <source>
        <dbReference type="ARBA" id="ARBA00022833"/>
    </source>
</evidence>
<feature type="signal peptide" evidence="8">
    <location>
        <begin position="1"/>
        <end position="27"/>
    </location>
</feature>
<dbReference type="SUPFAM" id="SSF48452">
    <property type="entry name" value="TPR-like"/>
    <property type="match status" value="1"/>
</dbReference>
<evidence type="ECO:0000256" key="9">
    <source>
        <dbReference type="SAM" id="MobiDB-lite"/>
    </source>
</evidence>
<comment type="function">
    <text evidence="8">Functions as both a chaperone and a metalloprotease. Maintains the integrity of the outer membrane by promoting either the assembly or the elimination of outer membrane proteins, depending on their folding state.</text>
</comment>
<dbReference type="GO" id="GO:0042597">
    <property type="term" value="C:periplasmic space"/>
    <property type="evidence" value="ECO:0007669"/>
    <property type="project" value="UniProtKB-SubCell"/>
</dbReference>
<comment type="similarity">
    <text evidence="8">Belongs to the peptidase M48 family. BepA subfamily.</text>
</comment>
<feature type="active site" description="Proton donor" evidence="8">
    <location>
        <position position="207"/>
    </location>
</feature>
<dbReference type="GO" id="GO:0051603">
    <property type="term" value="P:proteolysis involved in protein catabolic process"/>
    <property type="evidence" value="ECO:0007669"/>
    <property type="project" value="TreeGrafter"/>
</dbReference>
<keyword evidence="1 8" id="KW-0645">Protease</keyword>
<comment type="cofactor">
    <cofactor evidence="8">
        <name>Zn(2+)</name>
        <dbReference type="ChEBI" id="CHEBI:29105"/>
    </cofactor>
    <text evidence="8">Binds 1 zinc ion per subunit.</text>
</comment>
<dbReference type="InterPro" id="IPR051156">
    <property type="entry name" value="Mito/Outer_Membr_Metalloprot"/>
</dbReference>
<sequence precursor="true">MAMTPRRPARRVLTALLCAGLTCMASAQDDVRLPDLGSSADALISPQEARDYGASMLRQMRALDMVVDDPLLDDYVNDLGHRLASNSDKPKDHFAFFIVRDPEINAFAAPGGYIAVNSGLFVITRDESELAGVIAHEIGHITQNHLQRAFEASRKDAPLMALVLLGAVLAGAGSHSGDAPMAVLAGGQGLIAQRSINFTRKDEIEADRVGIQTLAKAGFDPEAMAAFFQRMQDVLSTGAGGDDVPVLLQTHPVTSMRISDAKARAGALVAAQKLRPSGTVMDVQQWQQHTAPIAFVKDPTSLLDTPRPGPLDTYQLMRERVRVLAGDATREATYYGSNLQDRPAFDTPANHYGYALALTRSGRGAQAVAQLQPLLRDAPDNLILKLALADARLQAGQRAAALAIYQDLNEQSPRNRAVALAYAKALTAGGDKAQAGLAASLLRPLLDDASEPEIYSAYARASDAAGDNVRAGEAFADASYYSGRPFDAMEQLQRLLKRNDLDYYARARIQGRITELTPLLLELRKRRIETKDNPDSQQHAQPFGPCIEPACRGSAPVSAWRQD</sequence>
<evidence type="ECO:0000256" key="2">
    <source>
        <dbReference type="ARBA" id="ARBA00022723"/>
    </source>
</evidence>
<evidence type="ECO:0000259" key="10">
    <source>
        <dbReference type="Pfam" id="PF01435"/>
    </source>
</evidence>
<dbReference type="InterPro" id="IPR001915">
    <property type="entry name" value="Peptidase_M48"/>
</dbReference>
<accession>A0AB74UWU0</accession>
<evidence type="ECO:0000256" key="5">
    <source>
        <dbReference type="ARBA" id="ARBA00022801"/>
    </source>
</evidence>
<evidence type="ECO:0000256" key="8">
    <source>
        <dbReference type="HAMAP-Rule" id="MF_00997"/>
    </source>
</evidence>
<dbReference type="GO" id="GO:0004222">
    <property type="term" value="F:metalloendopeptidase activity"/>
    <property type="evidence" value="ECO:0007669"/>
    <property type="project" value="InterPro"/>
</dbReference>
<evidence type="ECO:0000256" key="3">
    <source>
        <dbReference type="ARBA" id="ARBA00022729"/>
    </source>
</evidence>
<dbReference type="GO" id="GO:0016020">
    <property type="term" value="C:membrane"/>
    <property type="evidence" value="ECO:0007669"/>
    <property type="project" value="InterPro"/>
</dbReference>
<name>A0AB74UWU0_9GAMM</name>
<dbReference type="AlphaFoldDB" id="A0AB74UWU0"/>
<evidence type="ECO:0000313" key="11">
    <source>
        <dbReference type="EMBL" id="XIA19249.1"/>
    </source>
</evidence>
<dbReference type="EMBL" id="CP170721">
    <property type="protein sequence ID" value="XIA19249.1"/>
    <property type="molecule type" value="Genomic_DNA"/>
</dbReference>
<feature type="binding site" evidence="8">
    <location>
        <position position="140"/>
    </location>
    <ligand>
        <name>Zn(2+)</name>
        <dbReference type="ChEBI" id="CHEBI:29105"/>
        <note>catalytic</note>
    </ligand>
</feature>
<proteinExistence type="inferred from homology"/>
<keyword evidence="3 8" id="KW-0732">Signal</keyword>
<dbReference type="Gene3D" id="3.30.2010.10">
    <property type="entry name" value="Metalloproteases ('zincins'), catalytic domain"/>
    <property type="match status" value="1"/>
</dbReference>
<keyword evidence="6 8" id="KW-0862">Zinc</keyword>
<feature type="region of interest" description="Disordered" evidence="9">
    <location>
        <begin position="530"/>
        <end position="563"/>
    </location>
</feature>